<proteinExistence type="predicted"/>
<keyword evidence="2" id="KW-1185">Reference proteome</keyword>
<protein>
    <submittedName>
        <fullName evidence="1">Uncharacterized protein</fullName>
    </submittedName>
</protein>
<organism evidence="1 2">
    <name type="scientific">Oceanobacillus picturae</name>
    <dbReference type="NCBI Taxonomy" id="171693"/>
    <lineage>
        <taxon>Bacteria</taxon>
        <taxon>Bacillati</taxon>
        <taxon>Bacillota</taxon>
        <taxon>Bacilli</taxon>
        <taxon>Bacillales</taxon>
        <taxon>Bacillaceae</taxon>
        <taxon>Oceanobacillus</taxon>
    </lineage>
</organism>
<name>W9AC49_9BACI</name>
<reference evidence="1" key="1">
    <citation type="submission" date="2014-03" db="EMBL/GenBank/DDBJ databases">
        <title>Draft genome sequencing of Oceanobacillus picturae strain S1 isolated from human gut.</title>
        <authorList>
            <person name="Croce O."/>
            <person name="Lagier J.C."/>
            <person name="Raoult D."/>
        </authorList>
    </citation>
    <scope>NUCLEOTIDE SEQUENCE [LARGE SCALE GENOMIC DNA]</scope>
    <source>
        <strain evidence="1">S1</strain>
    </source>
</reference>
<evidence type="ECO:0000313" key="1">
    <source>
        <dbReference type="EMBL" id="CDO03309.1"/>
    </source>
</evidence>
<dbReference type="AlphaFoldDB" id="W9AC49"/>
<sequence>MHMIWIGFAETSPFSTIKLDGEKRLRSVQVSGDENTIAYVYEDKGEGQIIIKIFRR</sequence>
<accession>W9AC49</accession>
<reference evidence="1" key="2">
    <citation type="submission" date="2014-03" db="EMBL/GenBank/DDBJ databases">
        <authorList>
            <person name="Urmite Genomes"/>
        </authorList>
    </citation>
    <scope>NUCLEOTIDE SEQUENCE</scope>
    <source>
        <strain evidence="1">S1</strain>
    </source>
</reference>
<dbReference type="EMBL" id="CCAX010000001">
    <property type="protein sequence ID" value="CDO03309.1"/>
    <property type="molecule type" value="Genomic_DNA"/>
</dbReference>
<evidence type="ECO:0000313" key="2">
    <source>
        <dbReference type="Proteomes" id="UP000028863"/>
    </source>
</evidence>
<dbReference type="Proteomes" id="UP000028863">
    <property type="component" value="Unassembled WGS sequence"/>
</dbReference>
<comment type="caution">
    <text evidence="1">The sequence shown here is derived from an EMBL/GenBank/DDBJ whole genome shotgun (WGS) entry which is preliminary data.</text>
</comment>
<gene>
    <name evidence="1" type="ORF">BN988_01816</name>
</gene>